<evidence type="ECO:0000313" key="1">
    <source>
        <dbReference type="EMBL" id="EER14663.1"/>
    </source>
</evidence>
<dbReference type="GeneID" id="9045696"/>
<dbReference type="AlphaFoldDB" id="C5KLI1"/>
<feature type="non-terminal residue" evidence="1">
    <location>
        <position position="401"/>
    </location>
</feature>
<dbReference type="Proteomes" id="UP000007800">
    <property type="component" value="Unassembled WGS sequence"/>
</dbReference>
<keyword evidence="2" id="KW-1185">Reference proteome</keyword>
<evidence type="ECO:0000313" key="2">
    <source>
        <dbReference type="Proteomes" id="UP000007800"/>
    </source>
</evidence>
<proteinExistence type="predicted"/>
<accession>C5KLI1</accession>
<sequence length="401" mass="43944">MKRSTASQLARFVRTNIREITDTQQLPVLTHAFAVMLSSVEGARKDEEVVKMLAVICSTVEKVWLYELNLNELSALLTTLQQCEAPAQDLARAAAPELIRLLDDDSQEITGLILGSIPLPLLKLCGRVDGKVIAALARRLSRTPSSLSLSARSVSNILAGACGDRHVDSETSRELLEDLAGRIDVEQPFAPIDSFSILRSCGALLKPGKPVAEQTAKLIRVCCEHISCNYSDYEPRTLVFSLHMLSLFEPDQRLLRTLLPVTERFPLNLQTMLLGICERGRDVETAIEILERIAKVDCSDSGEAARALRSISRLPKEVGERFSDLANDLAECALKDTKSVSRIFAVCLALAKMSPERESVSKLLYRVMRAVITAGENLDLVDAATATSILVRLTTSTVIDG</sequence>
<protein>
    <submittedName>
        <fullName evidence="1">Uncharacterized protein</fullName>
    </submittedName>
</protein>
<dbReference type="RefSeq" id="XP_002782867.1">
    <property type="nucleotide sequence ID" value="XM_002782821.1"/>
</dbReference>
<name>C5KLI1_PERM5</name>
<dbReference type="InParanoid" id="C5KLI1"/>
<reference evidence="1 2" key="1">
    <citation type="submission" date="2008-07" db="EMBL/GenBank/DDBJ databases">
        <authorList>
            <person name="El-Sayed N."/>
            <person name="Caler E."/>
            <person name="Inman J."/>
            <person name="Amedeo P."/>
            <person name="Hass B."/>
            <person name="Wortman J."/>
        </authorList>
    </citation>
    <scope>NUCLEOTIDE SEQUENCE [LARGE SCALE GENOMIC DNA]</scope>
    <source>
        <strain evidence="2">ATCC 50983 / TXsc</strain>
    </source>
</reference>
<organism evidence="2">
    <name type="scientific">Perkinsus marinus (strain ATCC 50983 / TXsc)</name>
    <dbReference type="NCBI Taxonomy" id="423536"/>
    <lineage>
        <taxon>Eukaryota</taxon>
        <taxon>Sar</taxon>
        <taxon>Alveolata</taxon>
        <taxon>Perkinsozoa</taxon>
        <taxon>Perkinsea</taxon>
        <taxon>Perkinsida</taxon>
        <taxon>Perkinsidae</taxon>
        <taxon>Perkinsus</taxon>
    </lineage>
</organism>
<dbReference type="OrthoDB" id="441014at2759"/>
<dbReference type="EMBL" id="GG673979">
    <property type="protein sequence ID" value="EER14663.1"/>
    <property type="molecule type" value="Genomic_DNA"/>
</dbReference>
<gene>
    <name evidence="1" type="ORF">Pmar_PMAR008491</name>
</gene>